<sequence>MCSHYEAPTPHQVAEAFGVAVFDQGRLDFWPGYCH</sequence>
<name>A0A2K4WAU9_9PSED</name>
<reference evidence="1 2" key="1">
    <citation type="submission" date="2017-11" db="EMBL/GenBank/DDBJ databases">
        <authorList>
            <person name="Han C.G."/>
        </authorList>
    </citation>
    <scope>NUCLEOTIDE SEQUENCE [LARGE SCALE GENOMIC DNA]</scope>
    <source>
        <strain evidence="1">CFBP6411</strain>
    </source>
</reference>
<gene>
    <name evidence="1" type="ORF">CFBP6411_01624</name>
</gene>
<dbReference type="EMBL" id="LT963408">
    <property type="protein sequence ID" value="SOS32984.1"/>
    <property type="molecule type" value="Genomic_DNA"/>
</dbReference>
<accession>A0A2K4WAU9</accession>
<protein>
    <submittedName>
        <fullName evidence="1">Uncharacterized protein</fullName>
    </submittedName>
</protein>
<evidence type="ECO:0000313" key="2">
    <source>
        <dbReference type="Proteomes" id="UP000238093"/>
    </source>
</evidence>
<organism evidence="1 2">
    <name type="scientific">Pseudomonas syringae group genomosp. 3</name>
    <dbReference type="NCBI Taxonomy" id="251701"/>
    <lineage>
        <taxon>Bacteria</taxon>
        <taxon>Pseudomonadati</taxon>
        <taxon>Pseudomonadota</taxon>
        <taxon>Gammaproteobacteria</taxon>
        <taxon>Pseudomonadales</taxon>
        <taxon>Pseudomonadaceae</taxon>
        <taxon>Pseudomonas</taxon>
    </lineage>
</organism>
<evidence type="ECO:0000313" key="1">
    <source>
        <dbReference type="EMBL" id="SOS32984.1"/>
    </source>
</evidence>
<dbReference type="AlphaFoldDB" id="A0A2K4WAU9"/>
<dbReference type="Proteomes" id="UP000238093">
    <property type="component" value="Chromosome I"/>
</dbReference>
<proteinExistence type="predicted"/>